<reference evidence="4" key="1">
    <citation type="submission" date="2023-07" db="EMBL/GenBank/DDBJ databases">
        <title>Novel species in the genus Lipingzhangella isolated from Sambhar Salt Lake.</title>
        <authorList>
            <person name="Jiya N."/>
            <person name="Kajale S."/>
            <person name="Sharma A."/>
        </authorList>
    </citation>
    <scope>NUCLEOTIDE SEQUENCE [LARGE SCALE GENOMIC DNA]</scope>
    <source>
        <strain evidence="4">LS1_29</strain>
    </source>
</reference>
<dbReference type="Proteomes" id="UP001250214">
    <property type="component" value="Unassembled WGS sequence"/>
</dbReference>
<dbReference type="EMBL" id="JAVLVT010000003">
    <property type="protein sequence ID" value="MDS1270501.1"/>
    <property type="molecule type" value="Genomic_DNA"/>
</dbReference>
<keyword evidence="4" id="KW-1185">Reference proteome</keyword>
<protein>
    <submittedName>
        <fullName evidence="3">Uncharacterized protein</fullName>
    </submittedName>
</protein>
<keyword evidence="2" id="KW-0472">Membrane</keyword>
<feature type="compositionally biased region" description="Acidic residues" evidence="1">
    <location>
        <begin position="63"/>
        <end position="76"/>
    </location>
</feature>
<accession>A0ABU2H5D3</accession>
<comment type="caution">
    <text evidence="3">The sequence shown here is derived from an EMBL/GenBank/DDBJ whole genome shotgun (WGS) entry which is preliminary data.</text>
</comment>
<feature type="compositionally biased region" description="Gly residues" evidence="1">
    <location>
        <begin position="46"/>
        <end position="59"/>
    </location>
</feature>
<name>A0ABU2H5D3_9ACTN</name>
<keyword evidence="2" id="KW-0812">Transmembrane</keyword>
<organism evidence="3 4">
    <name type="scientific">Lipingzhangella rawalii</name>
    <dbReference type="NCBI Taxonomy" id="2055835"/>
    <lineage>
        <taxon>Bacteria</taxon>
        <taxon>Bacillati</taxon>
        <taxon>Actinomycetota</taxon>
        <taxon>Actinomycetes</taxon>
        <taxon>Streptosporangiales</taxon>
        <taxon>Nocardiopsidaceae</taxon>
        <taxon>Lipingzhangella</taxon>
    </lineage>
</organism>
<feature type="region of interest" description="Disordered" evidence="1">
    <location>
        <begin position="42"/>
        <end position="92"/>
    </location>
</feature>
<evidence type="ECO:0000313" key="3">
    <source>
        <dbReference type="EMBL" id="MDS1270501.1"/>
    </source>
</evidence>
<sequence>MLPGPGFVKFVLFLGLLGAAAYGLWFHAFPWVDPYLPFNDVTVGDAEGGGGQPGEGGDLPYGDGDEDDIVGVDEPLDGGQEPAGEGEEAQQE</sequence>
<evidence type="ECO:0000256" key="2">
    <source>
        <dbReference type="SAM" id="Phobius"/>
    </source>
</evidence>
<proteinExistence type="predicted"/>
<keyword evidence="2" id="KW-1133">Transmembrane helix</keyword>
<feature type="transmembrane region" description="Helical" evidence="2">
    <location>
        <begin position="7"/>
        <end position="28"/>
    </location>
</feature>
<dbReference type="RefSeq" id="WP_310912006.1">
    <property type="nucleotide sequence ID" value="NZ_JAVLVT010000003.1"/>
</dbReference>
<evidence type="ECO:0000256" key="1">
    <source>
        <dbReference type="SAM" id="MobiDB-lite"/>
    </source>
</evidence>
<evidence type="ECO:0000313" key="4">
    <source>
        <dbReference type="Proteomes" id="UP001250214"/>
    </source>
</evidence>
<gene>
    <name evidence="3" type="ORF">RIF23_09355</name>
</gene>